<sequence>MKIGFVRHYKVDYKAKKMMNSNDFEEYVTSYDNATVIENKIDLEHSQWNKCYCSDLTRAIITAKTIYDKELETTDLLREVKMYPVKKIRLKIPGFLWSISSRIAWKINHVSQLETSDDTKKRAKEFLSKLDLKEDENILIVSHGFFLITLINELKLLGFKGDIPRNMKNGYLYILEK</sequence>
<proteinExistence type="predicted"/>
<gene>
    <name evidence="1" type="ORF">SAMN05421659_102250</name>
</gene>
<protein>
    <submittedName>
        <fullName evidence="1">Broad specificity phosphatase PhoE</fullName>
    </submittedName>
</protein>
<accession>A0A1I0MYH5</accession>
<dbReference type="OrthoDB" id="1680942at2"/>
<evidence type="ECO:0000313" key="1">
    <source>
        <dbReference type="EMBL" id="SEV93803.1"/>
    </source>
</evidence>
<reference evidence="1 2" key="1">
    <citation type="submission" date="2016-10" db="EMBL/GenBank/DDBJ databases">
        <authorList>
            <person name="de Groot N.N."/>
        </authorList>
    </citation>
    <scope>NUCLEOTIDE SEQUENCE [LARGE SCALE GENOMIC DNA]</scope>
    <source>
        <strain evidence="1 2">DSM 9179</strain>
    </source>
</reference>
<dbReference type="CDD" id="cd07067">
    <property type="entry name" value="HP_PGM_like"/>
    <property type="match status" value="1"/>
</dbReference>
<evidence type="ECO:0000313" key="2">
    <source>
        <dbReference type="Proteomes" id="UP000199701"/>
    </source>
</evidence>
<dbReference type="RefSeq" id="WP_092450665.1">
    <property type="nucleotide sequence ID" value="NZ_FOJI01000002.1"/>
</dbReference>
<dbReference type="SUPFAM" id="SSF53254">
    <property type="entry name" value="Phosphoglycerate mutase-like"/>
    <property type="match status" value="1"/>
</dbReference>
<dbReference type="InterPro" id="IPR029033">
    <property type="entry name" value="His_PPase_superfam"/>
</dbReference>
<name>A0A1I0MYH5_9FIRM</name>
<dbReference type="Gene3D" id="3.40.50.1240">
    <property type="entry name" value="Phosphoglycerate mutase-like"/>
    <property type="match status" value="1"/>
</dbReference>
<organism evidence="1 2">
    <name type="scientific">[Clostridium] fimetarium</name>
    <dbReference type="NCBI Taxonomy" id="99656"/>
    <lineage>
        <taxon>Bacteria</taxon>
        <taxon>Bacillati</taxon>
        <taxon>Bacillota</taxon>
        <taxon>Clostridia</taxon>
        <taxon>Lachnospirales</taxon>
        <taxon>Lachnospiraceae</taxon>
    </lineage>
</organism>
<dbReference type="AlphaFoldDB" id="A0A1I0MYH5"/>
<dbReference type="Pfam" id="PF00300">
    <property type="entry name" value="His_Phos_1"/>
    <property type="match status" value="1"/>
</dbReference>
<dbReference type="InterPro" id="IPR013078">
    <property type="entry name" value="His_Pase_superF_clade-1"/>
</dbReference>
<dbReference type="EMBL" id="FOJI01000002">
    <property type="protein sequence ID" value="SEV93803.1"/>
    <property type="molecule type" value="Genomic_DNA"/>
</dbReference>
<dbReference type="Proteomes" id="UP000199701">
    <property type="component" value="Unassembled WGS sequence"/>
</dbReference>
<keyword evidence="2" id="KW-1185">Reference proteome</keyword>
<dbReference type="STRING" id="99656.SAMN05421659_102250"/>